<evidence type="ECO:0000259" key="9">
    <source>
        <dbReference type="Pfam" id="PF13359"/>
    </source>
</evidence>
<evidence type="ECO:0000256" key="8">
    <source>
        <dbReference type="SAM" id="MobiDB-lite"/>
    </source>
</evidence>
<keyword evidence="4" id="KW-0540">Nuclease</keyword>
<dbReference type="VEuPathDB" id="FungiDB:H310_03383"/>
<feature type="domain" description="DDE Tnp4" evidence="9">
    <location>
        <begin position="173"/>
        <end position="331"/>
    </location>
</feature>
<comment type="subcellular location">
    <subcellularLocation>
        <location evidence="2">Nucleus</location>
    </subcellularLocation>
</comment>
<evidence type="ECO:0000256" key="5">
    <source>
        <dbReference type="ARBA" id="ARBA00022723"/>
    </source>
</evidence>
<dbReference type="STRING" id="157072.A0A024UGV3"/>
<evidence type="ECO:0000256" key="2">
    <source>
        <dbReference type="ARBA" id="ARBA00004123"/>
    </source>
</evidence>
<dbReference type="GO" id="GO:0005634">
    <property type="term" value="C:nucleus"/>
    <property type="evidence" value="ECO:0007669"/>
    <property type="project" value="UniProtKB-SubCell"/>
</dbReference>
<proteinExistence type="inferred from homology"/>
<organism evidence="11">
    <name type="scientific">Aphanomyces invadans</name>
    <dbReference type="NCBI Taxonomy" id="157072"/>
    <lineage>
        <taxon>Eukaryota</taxon>
        <taxon>Sar</taxon>
        <taxon>Stramenopiles</taxon>
        <taxon>Oomycota</taxon>
        <taxon>Saprolegniomycetes</taxon>
        <taxon>Saprolegniales</taxon>
        <taxon>Verrucalvaceae</taxon>
        <taxon>Aphanomyces</taxon>
    </lineage>
</organism>
<comment type="similarity">
    <text evidence="3">Belongs to the HARBI1 family.</text>
</comment>
<reference evidence="11" key="1">
    <citation type="submission" date="2013-12" db="EMBL/GenBank/DDBJ databases">
        <title>The Genome Sequence of Aphanomyces invadans NJM9701.</title>
        <authorList>
            <consortium name="The Broad Institute Genomics Platform"/>
            <person name="Russ C."/>
            <person name="Tyler B."/>
            <person name="van West P."/>
            <person name="Dieguez-Uribeondo J."/>
            <person name="Young S.K."/>
            <person name="Zeng Q."/>
            <person name="Gargeya S."/>
            <person name="Fitzgerald M."/>
            <person name="Abouelleil A."/>
            <person name="Alvarado L."/>
            <person name="Chapman S.B."/>
            <person name="Gainer-Dewar J."/>
            <person name="Goldberg J."/>
            <person name="Griggs A."/>
            <person name="Gujja S."/>
            <person name="Hansen M."/>
            <person name="Howarth C."/>
            <person name="Imamovic A."/>
            <person name="Ireland A."/>
            <person name="Larimer J."/>
            <person name="McCowan C."/>
            <person name="Murphy C."/>
            <person name="Pearson M."/>
            <person name="Poon T.W."/>
            <person name="Priest M."/>
            <person name="Roberts A."/>
            <person name="Saif S."/>
            <person name="Shea T."/>
            <person name="Sykes S."/>
            <person name="Wortman J."/>
            <person name="Nusbaum C."/>
            <person name="Birren B."/>
        </authorList>
    </citation>
    <scope>NUCLEOTIDE SEQUENCE [LARGE SCALE GENOMIC DNA]</scope>
    <source>
        <strain evidence="11">NJM9701</strain>
    </source>
</reference>
<dbReference type="InterPro" id="IPR027806">
    <property type="entry name" value="HARBI1_dom"/>
</dbReference>
<accession>A0A024UGV3</accession>
<dbReference type="InterPro" id="IPR058353">
    <property type="entry name" value="DUF8040"/>
</dbReference>
<dbReference type="OrthoDB" id="165537at2759"/>
<feature type="compositionally biased region" description="Basic and acidic residues" evidence="8">
    <location>
        <begin position="356"/>
        <end position="371"/>
    </location>
</feature>
<name>A0A024UGV3_9STRA</name>
<evidence type="ECO:0000313" key="11">
    <source>
        <dbReference type="EMBL" id="ETW05661.1"/>
    </source>
</evidence>
<feature type="domain" description="DUF8040" evidence="10">
    <location>
        <begin position="42"/>
        <end position="135"/>
    </location>
</feature>
<dbReference type="InterPro" id="IPR045249">
    <property type="entry name" value="HARBI1-like"/>
</dbReference>
<dbReference type="PANTHER" id="PTHR22930:SF259">
    <property type="entry name" value="OS08G0106900 PROTEIN"/>
    <property type="match status" value="1"/>
</dbReference>
<evidence type="ECO:0000256" key="3">
    <source>
        <dbReference type="ARBA" id="ARBA00006958"/>
    </source>
</evidence>
<dbReference type="PANTHER" id="PTHR22930">
    <property type="match status" value="1"/>
</dbReference>
<comment type="cofactor">
    <cofactor evidence="1">
        <name>a divalent metal cation</name>
        <dbReference type="ChEBI" id="CHEBI:60240"/>
    </cofactor>
</comment>
<evidence type="ECO:0000256" key="6">
    <source>
        <dbReference type="ARBA" id="ARBA00022801"/>
    </source>
</evidence>
<evidence type="ECO:0000256" key="4">
    <source>
        <dbReference type="ARBA" id="ARBA00022722"/>
    </source>
</evidence>
<dbReference type="eggNOG" id="KOG4585">
    <property type="taxonomic scope" value="Eukaryota"/>
</dbReference>
<gene>
    <name evidence="11" type="ORF">H310_03383</name>
</gene>
<dbReference type="GO" id="GO:0004518">
    <property type="term" value="F:nuclease activity"/>
    <property type="evidence" value="ECO:0007669"/>
    <property type="project" value="UniProtKB-KW"/>
</dbReference>
<dbReference type="GeneID" id="20080433"/>
<evidence type="ECO:0000256" key="7">
    <source>
        <dbReference type="ARBA" id="ARBA00023242"/>
    </source>
</evidence>
<keyword evidence="7" id="KW-0539">Nucleus</keyword>
<dbReference type="Pfam" id="PF26138">
    <property type="entry name" value="DUF8040"/>
    <property type="match status" value="1"/>
</dbReference>
<keyword evidence="5" id="KW-0479">Metal-binding</keyword>
<dbReference type="GO" id="GO:0016787">
    <property type="term" value="F:hydrolase activity"/>
    <property type="evidence" value="ECO:0007669"/>
    <property type="project" value="UniProtKB-KW"/>
</dbReference>
<protein>
    <submittedName>
        <fullName evidence="11">Uncharacterized protein</fullName>
    </submittedName>
</protein>
<keyword evidence="6" id="KW-0378">Hydrolase</keyword>
<dbReference type="RefSeq" id="XP_008865438.1">
    <property type="nucleotide sequence ID" value="XM_008867216.1"/>
</dbReference>
<evidence type="ECO:0000259" key="10">
    <source>
        <dbReference type="Pfam" id="PF26138"/>
    </source>
</evidence>
<dbReference type="GO" id="GO:0046872">
    <property type="term" value="F:metal ion binding"/>
    <property type="evidence" value="ECO:0007669"/>
    <property type="project" value="UniProtKB-KW"/>
</dbReference>
<dbReference type="Pfam" id="PF13359">
    <property type="entry name" value="DDE_Tnp_4"/>
    <property type="match status" value="1"/>
</dbReference>
<dbReference type="AlphaFoldDB" id="A0A024UGV3"/>
<feature type="region of interest" description="Disordered" evidence="8">
    <location>
        <begin position="348"/>
        <end position="371"/>
    </location>
</feature>
<evidence type="ECO:0000256" key="1">
    <source>
        <dbReference type="ARBA" id="ARBA00001968"/>
    </source>
</evidence>
<dbReference type="EMBL" id="KI913956">
    <property type="protein sequence ID" value="ETW05661.1"/>
    <property type="molecule type" value="Genomic_DNA"/>
</dbReference>
<sequence length="397" mass="45965">MDQRIWLLLLRLRIRKRRRMAMMQYMMYHYIAYVLKTPKRDSCLSGEMWINERMRGNHDAFVETFRMPRFVFCALLHTVITTGGISDSKYITAKEQLCMFLYFAGHHASSTNIQERFQHSGETVSRYLRRVVAALRNMSQRYIRLPSPTAAVHPVIATNPKFSPFFDNCRMAVDGTQIPVWVPANEAAPFHGRKGLAMNVMAACDFDLQFTYVLAGWEGTASDSKVYADAITKGLAPDDKKWDIMDGGFALSNKCLTPYRGTRYHLKEFGSGRQKPKNKEELFNLRHAQLRNCVERIFGVLKMRFPVLSSAVRYNYSFQVDLVIALCTVHNFARRHDTEGDRFVLGAENHDEEQDPDPRNHEEHNGDNSEAKAWRDGIAAAMWTQYQTTLRNRRRRS</sequence>